<sequence>MGATLHFKSLVRHCLGGERGLASRARTDRERFLCRPCRSRSKDFRLPYQSYRFERMGSPFRSAHIAACAGFEVPPVPTSQRAPWLRTRFGFVGSAEGFDLLRFEAPTLALTPRIAPAVLAAGQIDLLVLECAQDDLTGEWGLSFLDWAGSQADGHDLMRRAEEAGIPRIALLRGDSCQVDLFAPLAAAADYAVVTSSAARKALARQGIAADLVEAAMQPALHHGFVPQQHDEAWEVPPVLSLDLVQAIDDPDVAALLDSLTPFGLGLCSADRVVRQHRVETLPQTLVGSSLGTVTPDHLRHLFGEANLLVQVARSDRAPGRDVQHALHAAASRCAVVILGEIPDDDPRSGFAQVFSELRELRLFVSRISMDPIFAEMHLQAAWRRVHRDHAAAEMTQQLAAYAASASASSTVGKARPRATVVTPTFRPDRLQEVLESFRAQTWPDRELIVVANTDDPARWDSALLRPEAGEQIVFLPRCFGPGTALNIGGARGSGDYVLRMDDDDHYGPHYVEDMMLGAAALNPDMMGKNACFYNYVDEGRLVYLPTLLEMPRIFTSDQISGGGRLAGFSHTVRRSLLRRLGGFPDGQHGGVDVAFLDKLIDERELLCASADALNAVVERRSDVRSHTWQTARSSDNVHFKEVQVSLQVLLEGIEGPPLQVTPVPGETPRN</sequence>
<dbReference type="Pfam" id="PF00535">
    <property type="entry name" value="Glycos_transf_2"/>
    <property type="match status" value="1"/>
</dbReference>
<comment type="caution">
    <text evidence="2">The sequence shown here is derived from an EMBL/GenBank/DDBJ whole genome shotgun (WGS) entry which is preliminary data.</text>
</comment>
<feature type="domain" description="Glycosyltransferase 2-like" evidence="1">
    <location>
        <begin position="420"/>
        <end position="526"/>
    </location>
</feature>
<dbReference type="InterPro" id="IPR050834">
    <property type="entry name" value="Glycosyltransf_2"/>
</dbReference>
<keyword evidence="2" id="KW-0808">Transferase</keyword>
<evidence type="ECO:0000313" key="2">
    <source>
        <dbReference type="EMBL" id="KAA9005052.1"/>
    </source>
</evidence>
<dbReference type="PANTHER" id="PTHR43685">
    <property type="entry name" value="GLYCOSYLTRANSFERASE"/>
    <property type="match status" value="1"/>
</dbReference>
<dbReference type="Proteomes" id="UP000326554">
    <property type="component" value="Unassembled WGS sequence"/>
</dbReference>
<evidence type="ECO:0000259" key="1">
    <source>
        <dbReference type="Pfam" id="PF00535"/>
    </source>
</evidence>
<organism evidence="2 3">
    <name type="scientific">Histidinibacterium aquaticum</name>
    <dbReference type="NCBI Taxonomy" id="2613962"/>
    <lineage>
        <taxon>Bacteria</taxon>
        <taxon>Pseudomonadati</taxon>
        <taxon>Pseudomonadota</taxon>
        <taxon>Alphaproteobacteria</taxon>
        <taxon>Rhodobacterales</taxon>
        <taxon>Paracoccaceae</taxon>
        <taxon>Histidinibacterium</taxon>
    </lineage>
</organism>
<proteinExistence type="predicted"/>
<gene>
    <name evidence="2" type="ORF">F3S47_18660</name>
</gene>
<dbReference type="PANTHER" id="PTHR43685:SF2">
    <property type="entry name" value="GLYCOSYLTRANSFERASE 2-LIKE DOMAIN-CONTAINING PROTEIN"/>
    <property type="match status" value="1"/>
</dbReference>
<dbReference type="CDD" id="cd00761">
    <property type="entry name" value="Glyco_tranf_GTA_type"/>
    <property type="match status" value="1"/>
</dbReference>
<evidence type="ECO:0000313" key="3">
    <source>
        <dbReference type="Proteomes" id="UP000326554"/>
    </source>
</evidence>
<accession>A0A5J5GB57</accession>
<reference evidence="2 3" key="1">
    <citation type="submission" date="2019-09" db="EMBL/GenBank/DDBJ databases">
        <authorList>
            <person name="Park J.-S."/>
            <person name="Choi H.-J."/>
        </authorList>
    </citation>
    <scope>NUCLEOTIDE SEQUENCE [LARGE SCALE GENOMIC DNA]</scope>
    <source>
        <strain evidence="2 3">176SS1-4</strain>
    </source>
</reference>
<dbReference type="InterPro" id="IPR029044">
    <property type="entry name" value="Nucleotide-diphossugar_trans"/>
</dbReference>
<dbReference type="Gene3D" id="3.90.550.10">
    <property type="entry name" value="Spore Coat Polysaccharide Biosynthesis Protein SpsA, Chain A"/>
    <property type="match status" value="1"/>
</dbReference>
<protein>
    <submittedName>
        <fullName evidence="2">Glycosyltransferase family 2 protein</fullName>
    </submittedName>
</protein>
<dbReference type="GO" id="GO:0016740">
    <property type="term" value="F:transferase activity"/>
    <property type="evidence" value="ECO:0007669"/>
    <property type="project" value="UniProtKB-KW"/>
</dbReference>
<keyword evidence="3" id="KW-1185">Reference proteome</keyword>
<dbReference type="EMBL" id="VYQE01000008">
    <property type="protein sequence ID" value="KAA9005052.1"/>
    <property type="molecule type" value="Genomic_DNA"/>
</dbReference>
<name>A0A5J5GB57_9RHOB</name>
<dbReference type="InterPro" id="IPR001173">
    <property type="entry name" value="Glyco_trans_2-like"/>
</dbReference>
<dbReference type="SUPFAM" id="SSF53448">
    <property type="entry name" value="Nucleotide-diphospho-sugar transferases"/>
    <property type="match status" value="1"/>
</dbReference>
<dbReference type="AlphaFoldDB" id="A0A5J5GB57"/>